<dbReference type="InterPro" id="IPR018060">
    <property type="entry name" value="HTH_AraC"/>
</dbReference>
<dbReference type="EMBL" id="LFTY01000002">
    <property type="protein sequence ID" value="KMW58316.1"/>
    <property type="molecule type" value="Genomic_DNA"/>
</dbReference>
<evidence type="ECO:0000256" key="1">
    <source>
        <dbReference type="ARBA" id="ARBA00023015"/>
    </source>
</evidence>
<evidence type="ECO:0000256" key="2">
    <source>
        <dbReference type="ARBA" id="ARBA00023125"/>
    </source>
</evidence>
<feature type="domain" description="HTH araC/xylS-type" evidence="4">
    <location>
        <begin position="155"/>
        <end position="253"/>
    </location>
</feature>
<dbReference type="SUPFAM" id="SSF46689">
    <property type="entry name" value="Homeodomain-like"/>
    <property type="match status" value="2"/>
</dbReference>
<dbReference type="Pfam" id="PF12833">
    <property type="entry name" value="HTH_18"/>
    <property type="match status" value="1"/>
</dbReference>
<dbReference type="STRING" id="1675527.AIOL_003289"/>
<evidence type="ECO:0000259" key="4">
    <source>
        <dbReference type="PROSITE" id="PS01124"/>
    </source>
</evidence>
<dbReference type="PANTHER" id="PTHR46796:SF6">
    <property type="entry name" value="ARAC SUBFAMILY"/>
    <property type="match status" value="1"/>
</dbReference>
<evidence type="ECO:0000313" key="5">
    <source>
        <dbReference type="EMBL" id="KMW58316.1"/>
    </source>
</evidence>
<dbReference type="Gene3D" id="1.10.10.60">
    <property type="entry name" value="Homeodomain-like"/>
    <property type="match status" value="1"/>
</dbReference>
<dbReference type="PATRIC" id="fig|1675527.3.peg.3438"/>
<evidence type="ECO:0000313" key="6">
    <source>
        <dbReference type="Proteomes" id="UP000037178"/>
    </source>
</evidence>
<keyword evidence="3" id="KW-0804">Transcription</keyword>
<proteinExistence type="predicted"/>
<keyword evidence="1" id="KW-0805">Transcription regulation</keyword>
<comment type="caution">
    <text evidence="5">The sequence shown here is derived from an EMBL/GenBank/DDBJ whole genome shotgun (WGS) entry which is preliminary data.</text>
</comment>
<dbReference type="GO" id="GO:0003700">
    <property type="term" value="F:DNA-binding transcription factor activity"/>
    <property type="evidence" value="ECO:0007669"/>
    <property type="project" value="InterPro"/>
</dbReference>
<dbReference type="InterPro" id="IPR009057">
    <property type="entry name" value="Homeodomain-like_sf"/>
</dbReference>
<dbReference type="InterPro" id="IPR050204">
    <property type="entry name" value="AraC_XylS_family_regulators"/>
</dbReference>
<accession>A0A0J9E6N1</accession>
<dbReference type="AlphaFoldDB" id="A0A0J9E6N1"/>
<reference evidence="5 6" key="1">
    <citation type="submission" date="2015-06" db="EMBL/GenBank/DDBJ databases">
        <title>Draft genome sequence of an Alphaproteobacteria species associated to the Mediterranean sponge Oscarella lobularis.</title>
        <authorList>
            <person name="Jourda C."/>
            <person name="Santini S."/>
            <person name="Claverie J.-M."/>
        </authorList>
    </citation>
    <scope>NUCLEOTIDE SEQUENCE [LARGE SCALE GENOMIC DNA]</scope>
    <source>
        <strain evidence="5">IGS</strain>
    </source>
</reference>
<protein>
    <submittedName>
        <fullName evidence="5">Transcriptional regulator, AraC family</fullName>
    </submittedName>
</protein>
<dbReference type="OrthoDB" id="9793400at2"/>
<keyword evidence="2" id="KW-0238">DNA-binding</keyword>
<dbReference type="SMART" id="SM00342">
    <property type="entry name" value="HTH_ARAC"/>
    <property type="match status" value="1"/>
</dbReference>
<sequence>MEIELPPMDDYMIIAFENGRTPLRRCVDGKWSDYTLGPGDLTLLTRAQKSDWSWTETVDVSHVYLKADLVESIAQEVFEREVADISLKDVLRAKDPGISRCMAVIREEAGNQSLGGPLIAEAAARELSVRLLRTYADTGFVTSERFGHLPPAVAKRIVDFVNDSIQDKISYEHAAAITGLGTWSFMRKFKRTFGLSFHSFVLNQRVERALHLLSTSDRPLKAIAVDCGFYDQPHMNRVFKKLKGATPATFRRD</sequence>
<dbReference type="GO" id="GO:0043565">
    <property type="term" value="F:sequence-specific DNA binding"/>
    <property type="evidence" value="ECO:0007669"/>
    <property type="project" value="InterPro"/>
</dbReference>
<dbReference type="PANTHER" id="PTHR46796">
    <property type="entry name" value="HTH-TYPE TRANSCRIPTIONAL ACTIVATOR RHAS-RELATED"/>
    <property type="match status" value="1"/>
</dbReference>
<keyword evidence="6" id="KW-1185">Reference proteome</keyword>
<organism evidence="5 6">
    <name type="scientific">Candidatus Rhodobacter oscarellae</name>
    <dbReference type="NCBI Taxonomy" id="1675527"/>
    <lineage>
        <taxon>Bacteria</taxon>
        <taxon>Pseudomonadati</taxon>
        <taxon>Pseudomonadota</taxon>
        <taxon>Alphaproteobacteria</taxon>
        <taxon>Rhodobacterales</taxon>
        <taxon>Rhodobacter group</taxon>
        <taxon>Rhodobacter</taxon>
    </lineage>
</organism>
<gene>
    <name evidence="5" type="ORF">AIOL_003289</name>
</gene>
<name>A0A0J9E6N1_9RHOB</name>
<evidence type="ECO:0000256" key="3">
    <source>
        <dbReference type="ARBA" id="ARBA00023163"/>
    </source>
</evidence>
<dbReference type="PROSITE" id="PS01124">
    <property type="entry name" value="HTH_ARAC_FAMILY_2"/>
    <property type="match status" value="1"/>
</dbReference>
<dbReference type="Proteomes" id="UP000037178">
    <property type="component" value="Unassembled WGS sequence"/>
</dbReference>